<keyword evidence="3" id="KW-1185">Reference proteome</keyword>
<evidence type="ECO:0000259" key="1">
    <source>
        <dbReference type="Pfam" id="PF06439"/>
    </source>
</evidence>
<gene>
    <name evidence="2" type="ORF">CLV31_10159</name>
</gene>
<dbReference type="Gene3D" id="2.60.120.560">
    <property type="entry name" value="Exo-inulinase, domain 1"/>
    <property type="match status" value="1"/>
</dbReference>
<dbReference type="RefSeq" id="WP_111390879.1">
    <property type="nucleotide sequence ID" value="NZ_QKTX01000001.1"/>
</dbReference>
<feature type="domain" description="3-keto-alpha-glucoside-1,2-lyase/3-keto-2-hydroxy-glucal hydratase" evidence="1">
    <location>
        <begin position="38"/>
        <end position="236"/>
    </location>
</feature>
<accession>A0A326S0Q5</accession>
<sequence>MNFNPGKIGFGLALIVGVTQSSWAQTTVRLSDFKDPSKSWKEVGQVWADPSLPNSLFTDGQGSVLVNLPDKKNPGKDLVSTESYGDLELKLEYMMAQGSNSGLYLQGQYEIQLLDSWTKISPKAGDNGGIYERWDEARPDGQKGYEGYAPRQNASKAPGLWQILEVGFQAPKFSASGEKIQNARIRFVRLNGVTVQEDIELQGPTRGSLRSVEVARGPIRIQGDHGPIAIKSLEIKPMDTQAPSLANLTMEVYSGSFADLNELAGKTPVNKKSLHSLNELSTGVTGTSLTKVQGTIQIVQAGNYTLDMAVPNGLGAISIGSESASSLSSGRIRVEKNLSAGSHPITFFVSKPRDWTTQGFSLQIQENGLWPVQLSQPAGNTQTDSDPIWVDTDQTPVLRSFIEMPDRGKISHAVSVSSKAGIHFSYDLSTGRLIRVWRGLFLDATPMWNNRGNGVSRPLGNLTYLNSSSKSDPITGTDSFTPKGYQIIGDGQVRFLATTATGELTDQVQLLADGKGLTRTLKRTGGSSIEVPVLEGKSIKQIRENFYWIEDAGLYLQVGDKSVKPTLNSQGQVVLPFSSELTYTLLF</sequence>
<evidence type="ECO:0000313" key="2">
    <source>
        <dbReference type="EMBL" id="PZV87187.1"/>
    </source>
</evidence>
<dbReference type="EMBL" id="QKTX01000001">
    <property type="protein sequence ID" value="PZV87187.1"/>
    <property type="molecule type" value="Genomic_DNA"/>
</dbReference>
<dbReference type="InterPro" id="IPR010496">
    <property type="entry name" value="AL/BT2_dom"/>
</dbReference>
<organism evidence="2 3">
    <name type="scientific">Algoriphagus aquaeductus</name>
    <dbReference type="NCBI Taxonomy" id="475299"/>
    <lineage>
        <taxon>Bacteria</taxon>
        <taxon>Pseudomonadati</taxon>
        <taxon>Bacteroidota</taxon>
        <taxon>Cytophagia</taxon>
        <taxon>Cytophagales</taxon>
        <taxon>Cyclobacteriaceae</taxon>
        <taxon>Algoriphagus</taxon>
    </lineage>
</organism>
<dbReference type="OrthoDB" id="938897at2"/>
<comment type="caution">
    <text evidence="2">The sequence shown here is derived from an EMBL/GenBank/DDBJ whole genome shotgun (WGS) entry which is preliminary data.</text>
</comment>
<proteinExistence type="predicted"/>
<protein>
    <submittedName>
        <fullName evidence="2">Uncharacterized protein DUF1080</fullName>
    </submittedName>
</protein>
<evidence type="ECO:0000313" key="3">
    <source>
        <dbReference type="Proteomes" id="UP000248917"/>
    </source>
</evidence>
<dbReference type="Pfam" id="PF06439">
    <property type="entry name" value="3keto-disac_hyd"/>
    <property type="match status" value="1"/>
</dbReference>
<name>A0A326S0Q5_9BACT</name>
<dbReference type="Proteomes" id="UP000248917">
    <property type="component" value="Unassembled WGS sequence"/>
</dbReference>
<reference evidence="2 3" key="1">
    <citation type="submission" date="2018-06" db="EMBL/GenBank/DDBJ databases">
        <title>Genomic Encyclopedia of Archaeal and Bacterial Type Strains, Phase II (KMG-II): from individual species to whole genera.</title>
        <authorList>
            <person name="Goeker M."/>
        </authorList>
    </citation>
    <scope>NUCLEOTIDE SEQUENCE [LARGE SCALE GENOMIC DNA]</scope>
    <source>
        <strain evidence="2 3">T4</strain>
    </source>
</reference>
<dbReference type="AlphaFoldDB" id="A0A326S0Q5"/>
<dbReference type="GO" id="GO:0016787">
    <property type="term" value="F:hydrolase activity"/>
    <property type="evidence" value="ECO:0007669"/>
    <property type="project" value="InterPro"/>
</dbReference>